<accession>A0A813LE77</accession>
<evidence type="ECO:0000256" key="1">
    <source>
        <dbReference type="SAM" id="MobiDB-lite"/>
    </source>
</evidence>
<dbReference type="AlphaFoldDB" id="A0A813LE77"/>
<sequence>MVRRKLMKTYRCKGMANPANFLTKHASSPAAVQEALPALRMISLNEVSLQEALRDARLVKVSAFKKPATPWKPRRATAASASPPTELHRGHLVEGRSSSQRRRRARRQRLAVLVHSSRCSHDLPFLGCESDPTATAANSVAAATTTPAATTTADRANTETGRNNYNNSARSSNSSKRVNNNNMRADNNTDNNTSAGGEDLLRTAQRLMRCVGY</sequence>
<reference evidence="2" key="1">
    <citation type="submission" date="2021-02" db="EMBL/GenBank/DDBJ databases">
        <authorList>
            <person name="Dougan E. K."/>
            <person name="Rhodes N."/>
            <person name="Thang M."/>
            <person name="Chan C."/>
        </authorList>
    </citation>
    <scope>NUCLEOTIDE SEQUENCE</scope>
</reference>
<comment type="caution">
    <text evidence="2">The sequence shown here is derived from an EMBL/GenBank/DDBJ whole genome shotgun (WGS) entry which is preliminary data.</text>
</comment>
<organism evidence="2 3">
    <name type="scientific">Polarella glacialis</name>
    <name type="common">Dinoflagellate</name>
    <dbReference type="NCBI Taxonomy" id="89957"/>
    <lineage>
        <taxon>Eukaryota</taxon>
        <taxon>Sar</taxon>
        <taxon>Alveolata</taxon>
        <taxon>Dinophyceae</taxon>
        <taxon>Suessiales</taxon>
        <taxon>Suessiaceae</taxon>
        <taxon>Polarella</taxon>
    </lineage>
</organism>
<feature type="compositionally biased region" description="Low complexity" evidence="1">
    <location>
        <begin position="76"/>
        <end position="85"/>
    </location>
</feature>
<feature type="compositionally biased region" description="Low complexity" evidence="1">
    <location>
        <begin position="139"/>
        <end position="193"/>
    </location>
</feature>
<evidence type="ECO:0000313" key="3">
    <source>
        <dbReference type="Proteomes" id="UP000626109"/>
    </source>
</evidence>
<dbReference type="EMBL" id="CAJNNW010034991">
    <property type="protein sequence ID" value="CAE8725051.1"/>
    <property type="molecule type" value="Genomic_DNA"/>
</dbReference>
<proteinExistence type="predicted"/>
<feature type="region of interest" description="Disordered" evidence="1">
    <location>
        <begin position="139"/>
        <end position="199"/>
    </location>
</feature>
<feature type="region of interest" description="Disordered" evidence="1">
    <location>
        <begin position="70"/>
        <end position="109"/>
    </location>
</feature>
<gene>
    <name evidence="2" type="ORF">PGLA2088_LOCUS43958</name>
</gene>
<dbReference type="Proteomes" id="UP000626109">
    <property type="component" value="Unassembled WGS sequence"/>
</dbReference>
<feature type="compositionally biased region" description="Basic residues" evidence="1">
    <location>
        <begin position="99"/>
        <end position="109"/>
    </location>
</feature>
<name>A0A813LE77_POLGL</name>
<protein>
    <submittedName>
        <fullName evidence="2">Uncharacterized protein</fullName>
    </submittedName>
</protein>
<evidence type="ECO:0000313" key="2">
    <source>
        <dbReference type="EMBL" id="CAE8725051.1"/>
    </source>
</evidence>